<keyword evidence="2" id="KW-1185">Reference proteome</keyword>
<dbReference type="AlphaFoldDB" id="A0AAD7MS77"/>
<name>A0AAD7MS77_9AGAR</name>
<dbReference type="InterPro" id="IPR027417">
    <property type="entry name" value="P-loop_NTPase"/>
</dbReference>
<accession>A0AAD7MS77</accession>
<sequence>MADWEELDQRSEANLDDAEKADFDDAVCLHATREQVHAINLSELQALNMPWLETEVLLARGAKVMITKNLWQEKGLVNATIGTVEDVVWAPGAIPSDLPLAVLVSCKTYTGPTLWRTAPQTDFPNGIPIVPIPISKSHFEYGGKQCSRTQVPLRWP</sequence>
<evidence type="ECO:0000313" key="2">
    <source>
        <dbReference type="Proteomes" id="UP001215280"/>
    </source>
</evidence>
<proteinExistence type="predicted"/>
<comment type="caution">
    <text evidence="1">The sequence shown here is derived from an EMBL/GenBank/DDBJ whole genome shotgun (WGS) entry which is preliminary data.</text>
</comment>
<dbReference type="Proteomes" id="UP001215280">
    <property type="component" value="Unassembled WGS sequence"/>
</dbReference>
<dbReference type="EMBL" id="JARJLG010000196">
    <property type="protein sequence ID" value="KAJ7729670.1"/>
    <property type="molecule type" value="Genomic_DNA"/>
</dbReference>
<evidence type="ECO:0008006" key="3">
    <source>
        <dbReference type="Google" id="ProtNLM"/>
    </source>
</evidence>
<gene>
    <name evidence="1" type="ORF">DFH07DRAFT_969419</name>
</gene>
<reference evidence="1" key="1">
    <citation type="submission" date="2023-03" db="EMBL/GenBank/DDBJ databases">
        <title>Massive genome expansion in bonnet fungi (Mycena s.s.) driven by repeated elements and novel gene families across ecological guilds.</title>
        <authorList>
            <consortium name="Lawrence Berkeley National Laboratory"/>
            <person name="Harder C.B."/>
            <person name="Miyauchi S."/>
            <person name="Viragh M."/>
            <person name="Kuo A."/>
            <person name="Thoen E."/>
            <person name="Andreopoulos B."/>
            <person name="Lu D."/>
            <person name="Skrede I."/>
            <person name="Drula E."/>
            <person name="Henrissat B."/>
            <person name="Morin E."/>
            <person name="Kohler A."/>
            <person name="Barry K."/>
            <person name="LaButti K."/>
            <person name="Morin E."/>
            <person name="Salamov A."/>
            <person name="Lipzen A."/>
            <person name="Mereny Z."/>
            <person name="Hegedus B."/>
            <person name="Baldrian P."/>
            <person name="Stursova M."/>
            <person name="Weitz H."/>
            <person name="Taylor A."/>
            <person name="Grigoriev I.V."/>
            <person name="Nagy L.G."/>
            <person name="Martin F."/>
            <person name="Kauserud H."/>
        </authorList>
    </citation>
    <scope>NUCLEOTIDE SEQUENCE</scope>
    <source>
        <strain evidence="1">CBHHK188m</strain>
    </source>
</reference>
<dbReference type="SUPFAM" id="SSF52540">
    <property type="entry name" value="P-loop containing nucleoside triphosphate hydrolases"/>
    <property type="match status" value="1"/>
</dbReference>
<organism evidence="1 2">
    <name type="scientific">Mycena maculata</name>
    <dbReference type="NCBI Taxonomy" id="230809"/>
    <lineage>
        <taxon>Eukaryota</taxon>
        <taxon>Fungi</taxon>
        <taxon>Dikarya</taxon>
        <taxon>Basidiomycota</taxon>
        <taxon>Agaricomycotina</taxon>
        <taxon>Agaricomycetes</taxon>
        <taxon>Agaricomycetidae</taxon>
        <taxon>Agaricales</taxon>
        <taxon>Marasmiineae</taxon>
        <taxon>Mycenaceae</taxon>
        <taxon>Mycena</taxon>
    </lineage>
</organism>
<protein>
    <recommendedName>
        <fullName evidence="3">DNA helicase</fullName>
    </recommendedName>
</protein>
<evidence type="ECO:0000313" key="1">
    <source>
        <dbReference type="EMBL" id="KAJ7729670.1"/>
    </source>
</evidence>